<dbReference type="GO" id="GO:0004252">
    <property type="term" value="F:serine-type endopeptidase activity"/>
    <property type="evidence" value="ECO:0007669"/>
    <property type="project" value="InterPro"/>
</dbReference>
<evidence type="ECO:0000256" key="5">
    <source>
        <dbReference type="PIRSR" id="PIRSR600223-1"/>
    </source>
</evidence>
<evidence type="ECO:0000256" key="4">
    <source>
        <dbReference type="ARBA" id="ARBA00022801"/>
    </source>
</evidence>
<dbReference type="PANTHER" id="PTHR43390:SF1">
    <property type="entry name" value="CHLOROPLAST PROCESSING PEPTIDASE"/>
    <property type="match status" value="1"/>
</dbReference>
<evidence type="ECO:0000313" key="8">
    <source>
        <dbReference type="EMBL" id="RLY94740.1"/>
    </source>
</evidence>
<dbReference type="InterPro" id="IPR019533">
    <property type="entry name" value="Peptidase_S26"/>
</dbReference>
<dbReference type="InterPro" id="IPR000223">
    <property type="entry name" value="Pept_S26A_signal_pept_1"/>
</dbReference>
<evidence type="ECO:0000256" key="3">
    <source>
        <dbReference type="ARBA" id="ARBA00022670"/>
    </source>
</evidence>
<dbReference type="EMBL" id="RDEX01000001">
    <property type="protein sequence ID" value="RLY94740.1"/>
    <property type="molecule type" value="Genomic_DNA"/>
</dbReference>
<dbReference type="GO" id="GO:0009003">
    <property type="term" value="F:signal peptidase activity"/>
    <property type="evidence" value="ECO:0007669"/>
    <property type="project" value="UniProtKB-EC"/>
</dbReference>
<dbReference type="NCBIfam" id="TIGR02227">
    <property type="entry name" value="sigpep_I_bact"/>
    <property type="match status" value="1"/>
</dbReference>
<keyword evidence="6" id="KW-1133">Transmembrane helix</keyword>
<keyword evidence="6" id="KW-0472">Membrane</keyword>
<keyword evidence="4 6" id="KW-0378">Hydrolase</keyword>
<evidence type="ECO:0000256" key="6">
    <source>
        <dbReference type="RuleBase" id="RU362042"/>
    </source>
</evidence>
<dbReference type="AlphaFoldDB" id="A0A3L9L7D0"/>
<name>A0A3L9L7D0_9MICC</name>
<protein>
    <recommendedName>
        <fullName evidence="6">Signal peptidase I</fullName>
        <ecNumber evidence="6">3.4.21.89</ecNumber>
    </recommendedName>
</protein>
<keyword evidence="6" id="KW-0812">Transmembrane</keyword>
<organism evidence="8 9">
    <name type="scientific">Kocuria tytonicola</name>
    <dbReference type="NCBI Taxonomy" id="2055946"/>
    <lineage>
        <taxon>Bacteria</taxon>
        <taxon>Bacillati</taxon>
        <taxon>Actinomycetota</taxon>
        <taxon>Actinomycetes</taxon>
        <taxon>Micrococcales</taxon>
        <taxon>Micrococcaceae</taxon>
        <taxon>Kocuria</taxon>
    </lineage>
</organism>
<comment type="caution">
    <text evidence="8">The sequence shown here is derived from an EMBL/GenBank/DDBJ whole genome shotgun (WGS) entry which is preliminary data.</text>
</comment>
<feature type="active site" evidence="5">
    <location>
        <position position="129"/>
    </location>
</feature>
<keyword evidence="3 6" id="KW-0645">Protease</keyword>
<gene>
    <name evidence="8" type="primary">lepB</name>
    <name evidence="8" type="ORF">EAE32_06260</name>
</gene>
<evidence type="ECO:0000313" key="9">
    <source>
        <dbReference type="Proteomes" id="UP000277871"/>
    </source>
</evidence>
<dbReference type="PANTHER" id="PTHR43390">
    <property type="entry name" value="SIGNAL PEPTIDASE I"/>
    <property type="match status" value="1"/>
</dbReference>
<dbReference type="EC" id="3.4.21.89" evidence="6"/>
<feature type="transmembrane region" description="Helical" evidence="6">
    <location>
        <begin position="28"/>
        <end position="51"/>
    </location>
</feature>
<dbReference type="Gene3D" id="2.10.109.10">
    <property type="entry name" value="Umud Fragment, subunit A"/>
    <property type="match status" value="1"/>
</dbReference>
<comment type="similarity">
    <text evidence="2 6">Belongs to the peptidase S26 family.</text>
</comment>
<dbReference type="Proteomes" id="UP000277871">
    <property type="component" value="Unassembled WGS sequence"/>
</dbReference>
<dbReference type="InterPro" id="IPR036286">
    <property type="entry name" value="LexA/Signal_pep-like_sf"/>
</dbReference>
<reference evidence="8 9" key="1">
    <citation type="submission" date="2018-10" db="EMBL/GenBank/DDBJ databases">
        <title>Kocuria tytonicola, new bacteria from the preen glands of American barn owls (Tyto furcata).</title>
        <authorList>
            <person name="Braun M.S."/>
            <person name="Wang E."/>
            <person name="Zimmermann S."/>
            <person name="Boutin S."/>
            <person name="Wagner H."/>
            <person name="Wink M."/>
        </authorList>
    </citation>
    <scope>NUCLEOTIDE SEQUENCE [LARGE SCALE GENOMIC DNA]</scope>
    <source>
        <strain evidence="8 9">473</strain>
    </source>
</reference>
<evidence type="ECO:0000259" key="7">
    <source>
        <dbReference type="Pfam" id="PF10502"/>
    </source>
</evidence>
<evidence type="ECO:0000256" key="2">
    <source>
        <dbReference type="ARBA" id="ARBA00009370"/>
    </source>
</evidence>
<dbReference type="PROSITE" id="PS00501">
    <property type="entry name" value="SPASE_I_1"/>
    <property type="match status" value="1"/>
</dbReference>
<keyword evidence="9" id="KW-1185">Reference proteome</keyword>
<dbReference type="PRINTS" id="PR00727">
    <property type="entry name" value="LEADERPTASE"/>
</dbReference>
<comment type="subcellular location">
    <subcellularLocation>
        <location evidence="1">Cell membrane</location>
        <topology evidence="1">Single-pass type II membrane protein</topology>
    </subcellularLocation>
    <subcellularLocation>
        <location evidence="6">Membrane</location>
        <topology evidence="6">Single-pass type II membrane protein</topology>
    </subcellularLocation>
</comment>
<proteinExistence type="inferred from homology"/>
<dbReference type="InterPro" id="IPR019756">
    <property type="entry name" value="Pept_S26A_signal_pept_1_Ser-AS"/>
</dbReference>
<dbReference type="SUPFAM" id="SSF51306">
    <property type="entry name" value="LexA/Signal peptidase"/>
    <property type="match status" value="1"/>
</dbReference>
<dbReference type="GO" id="GO:0005886">
    <property type="term" value="C:plasma membrane"/>
    <property type="evidence" value="ECO:0007669"/>
    <property type="project" value="UniProtKB-SubCell"/>
</dbReference>
<accession>A0A3L9L7D0</accession>
<dbReference type="Pfam" id="PF10502">
    <property type="entry name" value="Peptidase_S26"/>
    <property type="match status" value="1"/>
</dbReference>
<feature type="domain" description="Peptidase S26" evidence="7">
    <location>
        <begin position="34"/>
        <end position="219"/>
    </location>
</feature>
<dbReference type="CDD" id="cd06530">
    <property type="entry name" value="S26_SPase_I"/>
    <property type="match status" value="1"/>
</dbReference>
<dbReference type="GO" id="GO:0006465">
    <property type="term" value="P:signal peptide processing"/>
    <property type="evidence" value="ECO:0007669"/>
    <property type="project" value="InterPro"/>
</dbReference>
<evidence type="ECO:0000256" key="1">
    <source>
        <dbReference type="ARBA" id="ARBA00004401"/>
    </source>
</evidence>
<comment type="catalytic activity">
    <reaction evidence="6">
        <text>Cleavage of hydrophobic, N-terminal signal or leader sequences from secreted and periplasmic proteins.</text>
        <dbReference type="EC" id="3.4.21.89"/>
    </reaction>
</comment>
<sequence>MPQHTEHAEGPAAAGSSAVRRPVSPRTWWFRVVLAALLTALLVTALVRGFLLDVYWVGSGSMEPTLEGGDRVLVDETVSGEEAQRGDLVVFDGRGSLDPLHSSDPWYEQAAQSVGQWLGLTGSGTSYVKRVMAVPGDTVACCTAEGLLTVNGQPQHEDYVYPGDAPSDIPFSVHVPQGRVWLMGDHRSVSVDSRSLLGAPGGGLIRQDRIVGTAERVVWPLDRARSLKG</sequence>
<feature type="active site" evidence="5">
    <location>
        <position position="61"/>
    </location>
</feature>